<dbReference type="InterPro" id="IPR055414">
    <property type="entry name" value="LRR_R13L4/SHOC2-like"/>
</dbReference>
<name>A0A401FQW3_9BACT</name>
<dbReference type="GO" id="GO:0005524">
    <property type="term" value="F:ATP binding"/>
    <property type="evidence" value="ECO:0007669"/>
    <property type="project" value="UniProtKB-KW"/>
</dbReference>
<comment type="subcellular location">
    <subcellularLocation>
        <location evidence="1">Membrane</location>
    </subcellularLocation>
</comment>
<keyword evidence="7" id="KW-0677">Repeat</keyword>
<evidence type="ECO:0000256" key="3">
    <source>
        <dbReference type="ARBA" id="ARBA00022527"/>
    </source>
</evidence>
<evidence type="ECO:0000256" key="10">
    <source>
        <dbReference type="ARBA" id="ARBA00022840"/>
    </source>
</evidence>
<evidence type="ECO:0000313" key="17">
    <source>
        <dbReference type="Proteomes" id="UP000288096"/>
    </source>
</evidence>
<dbReference type="FunFam" id="3.80.10.10:FF:000400">
    <property type="entry name" value="Nuclear pore complex protein NUP107"/>
    <property type="match status" value="3"/>
</dbReference>
<comment type="catalytic activity">
    <reaction evidence="12">
        <text>L-threonyl-[protein] + ATP = O-phospho-L-threonyl-[protein] + ADP + H(+)</text>
        <dbReference type="Rhea" id="RHEA:46608"/>
        <dbReference type="Rhea" id="RHEA-COMP:11060"/>
        <dbReference type="Rhea" id="RHEA-COMP:11605"/>
        <dbReference type="ChEBI" id="CHEBI:15378"/>
        <dbReference type="ChEBI" id="CHEBI:30013"/>
        <dbReference type="ChEBI" id="CHEBI:30616"/>
        <dbReference type="ChEBI" id="CHEBI:61977"/>
        <dbReference type="ChEBI" id="CHEBI:456216"/>
        <dbReference type="EC" id="2.7.11.1"/>
    </reaction>
</comment>
<keyword evidence="4" id="KW-0433">Leucine-rich repeat</keyword>
<evidence type="ECO:0000256" key="11">
    <source>
        <dbReference type="ARBA" id="ARBA00023136"/>
    </source>
</evidence>
<evidence type="ECO:0000256" key="14">
    <source>
        <dbReference type="SAM" id="SignalP"/>
    </source>
</evidence>
<feature type="domain" description="Disease resistance R13L4/SHOC-2-like LRR" evidence="15">
    <location>
        <begin position="735"/>
        <end position="857"/>
    </location>
</feature>
<dbReference type="EC" id="2.7.11.1" evidence="2"/>
<keyword evidence="9" id="KW-0418">Kinase</keyword>
<dbReference type="Proteomes" id="UP000288096">
    <property type="component" value="Unassembled WGS sequence"/>
</dbReference>
<dbReference type="AlphaFoldDB" id="A0A401FQW3"/>
<dbReference type="GO" id="GO:0016020">
    <property type="term" value="C:membrane"/>
    <property type="evidence" value="ECO:0007669"/>
    <property type="project" value="UniProtKB-SubCell"/>
</dbReference>
<dbReference type="PANTHER" id="PTHR48005:SF95">
    <property type="entry name" value="PROTEIN KINASE DOMAIN-CONTAINING PROTEIN"/>
    <property type="match status" value="1"/>
</dbReference>
<dbReference type="Gene3D" id="3.80.10.10">
    <property type="entry name" value="Ribonuclease Inhibitor"/>
    <property type="match status" value="7"/>
</dbReference>
<keyword evidence="10" id="KW-0067">ATP-binding</keyword>
<evidence type="ECO:0000256" key="2">
    <source>
        <dbReference type="ARBA" id="ARBA00012513"/>
    </source>
</evidence>
<dbReference type="SUPFAM" id="SSF52047">
    <property type="entry name" value="RNI-like"/>
    <property type="match status" value="2"/>
</dbReference>
<evidence type="ECO:0000256" key="12">
    <source>
        <dbReference type="ARBA" id="ARBA00047899"/>
    </source>
</evidence>
<dbReference type="InterPro" id="IPR001611">
    <property type="entry name" value="Leu-rich_rpt"/>
</dbReference>
<reference evidence="17" key="1">
    <citation type="submission" date="2017-11" db="EMBL/GenBank/DDBJ databases">
        <authorList>
            <person name="Watanabe M."/>
            <person name="Kojima H."/>
        </authorList>
    </citation>
    <scope>NUCLEOTIDE SEQUENCE [LARGE SCALE GENOMIC DNA]</scope>
    <source>
        <strain evidence="17">Tokyo 01</strain>
    </source>
</reference>
<evidence type="ECO:0000256" key="6">
    <source>
        <dbReference type="ARBA" id="ARBA00022729"/>
    </source>
</evidence>
<feature type="domain" description="Disease resistance R13L4/SHOC-2-like LRR" evidence="15">
    <location>
        <begin position="290"/>
        <end position="404"/>
    </location>
</feature>
<dbReference type="InterPro" id="IPR003591">
    <property type="entry name" value="Leu-rich_rpt_typical-subtyp"/>
</dbReference>
<feature type="domain" description="Disease resistance R13L4/SHOC-2-like LRR" evidence="15">
    <location>
        <begin position="524"/>
        <end position="658"/>
    </location>
</feature>
<evidence type="ECO:0000313" key="16">
    <source>
        <dbReference type="EMBL" id="GBC59351.1"/>
    </source>
</evidence>
<sequence length="1047" mass="113334">MIHFNSRGMAKSRKRSLYSLFTFLSVFLLHGIAAADICDTVSDIPKTECEALVELYNSTDGDNWTNKSGWLTDPVVGNWYGITVKSGHVRNIQLGSNNLTGTIPSAIGNFANAVDIYLGNNNLSGSIPVEIGNLSNLETLYLDRNQLTGNVPEEIASLTNLESFAVYNNQLDGCLPVALKNISLFSFYFAGNDLREPEDTDFQNWLDGLTFVSRTNIPCTICDSITDIPKTECEALVALYNSTDGDNWTNKDGWLTDPVAGNWNGVTVESGHVTKISLFGNNLVGTIPAEIANFINLSYLDLSSNQLSGAIPAALGNLANLQSFNLYSNQLNGEIPSELANLSTLQFLNLSCNQLSGTIPSQLGNLVNLQALWLGDNELSGTVPLELGNLSNLNGLSLNINQLSGCLPDNLKNLPLTSFSFEDTDLEEPQDADFQNWLAGISNLSRTNRPCETSICDSITDIPKTECEALVALYNSTDGDNWTDKSGWLTDTVAGNWNGVTVENGHVTNISLFNNNLVGTIPAEIGNFSDLKLLWLAENQLTGEIPAEIGNLTNLETLWLATNSLSGSVPAEIGNLTNLKSLMLHTNKLTGSLPESMGNLSSLEEMMIQGNLFDGCLPETLKNLASLFVFQFDNTDLKEPQDTDFQNWLNAITVLQRTNTPCEISICDSITDIPKSECEALVALYNSTDGDNWTNKDGWLTDPVAGNWHGVTVVGGHVTSIDLSSNNLTGTIPPELGNLASLQKLYLYSNQLSGTIPPELGNLASLQRFDLTFNQLSGTIPPELGNLANLEYLALGHNELSGTIPPELGNLASLQVLYLPINKLSGTIPAELGNLASLEYLWLSSNQLSGCLPDSLKNLSLDRFGFEDTELQEPQDTDFQNWLAGITDLIRTNTPCETSICDSITDIPKTECEALVALYNSTDGDNWTNKDGWLTDPVAGNWHGVTVQGGHVVEIELKNNKLIGTLPAHLGNFTNLCTLDLGEYYGSNSNLLSGTIPSELGNLINLQELDLSANQLSGTIPPELGNLSSLQTLRLSANQLSGTIPPN</sequence>
<evidence type="ECO:0000256" key="4">
    <source>
        <dbReference type="ARBA" id="ARBA00022614"/>
    </source>
</evidence>
<dbReference type="EMBL" id="BEXT01000001">
    <property type="protein sequence ID" value="GBC59351.1"/>
    <property type="molecule type" value="Genomic_DNA"/>
</dbReference>
<dbReference type="Pfam" id="PF13855">
    <property type="entry name" value="LRR_8"/>
    <property type="match status" value="1"/>
</dbReference>
<feature type="chain" id="PRO_5019463120" description="non-specific serine/threonine protein kinase" evidence="14">
    <location>
        <begin position="36"/>
        <end position="1047"/>
    </location>
</feature>
<dbReference type="SMART" id="SM00369">
    <property type="entry name" value="LRR_TYP"/>
    <property type="match status" value="11"/>
</dbReference>
<dbReference type="GO" id="GO:0009653">
    <property type="term" value="P:anatomical structure morphogenesis"/>
    <property type="evidence" value="ECO:0007669"/>
    <property type="project" value="UniProtKB-ARBA"/>
</dbReference>
<dbReference type="Pfam" id="PF23598">
    <property type="entry name" value="LRR_14"/>
    <property type="match status" value="3"/>
</dbReference>
<accession>A0A401FQW3</accession>
<comment type="catalytic activity">
    <reaction evidence="13">
        <text>L-seryl-[protein] + ATP = O-phospho-L-seryl-[protein] + ADP + H(+)</text>
        <dbReference type="Rhea" id="RHEA:17989"/>
        <dbReference type="Rhea" id="RHEA-COMP:9863"/>
        <dbReference type="Rhea" id="RHEA-COMP:11604"/>
        <dbReference type="ChEBI" id="CHEBI:15378"/>
        <dbReference type="ChEBI" id="CHEBI:29999"/>
        <dbReference type="ChEBI" id="CHEBI:30616"/>
        <dbReference type="ChEBI" id="CHEBI:83421"/>
        <dbReference type="ChEBI" id="CHEBI:456216"/>
        <dbReference type="EC" id="2.7.11.1"/>
    </reaction>
</comment>
<proteinExistence type="predicted"/>
<dbReference type="PRINTS" id="PR00019">
    <property type="entry name" value="LEURICHRPT"/>
</dbReference>
<keyword evidence="6 14" id="KW-0732">Signal</keyword>
<evidence type="ECO:0000256" key="5">
    <source>
        <dbReference type="ARBA" id="ARBA00022679"/>
    </source>
</evidence>
<dbReference type="InterPro" id="IPR032675">
    <property type="entry name" value="LRR_dom_sf"/>
</dbReference>
<evidence type="ECO:0000256" key="9">
    <source>
        <dbReference type="ARBA" id="ARBA00022777"/>
    </source>
</evidence>
<comment type="caution">
    <text evidence="16">The sequence shown here is derived from an EMBL/GenBank/DDBJ whole genome shotgun (WGS) entry which is preliminary data.</text>
</comment>
<dbReference type="OrthoDB" id="5497806at2"/>
<reference evidence="17" key="2">
    <citation type="submission" date="2019-01" db="EMBL/GenBank/DDBJ databases">
        <title>Genome sequence of Desulfonema ishimotonii strain Tokyo 01.</title>
        <authorList>
            <person name="Fukui M."/>
        </authorList>
    </citation>
    <scope>NUCLEOTIDE SEQUENCE [LARGE SCALE GENOMIC DNA]</scope>
    <source>
        <strain evidence="17">Tokyo 01</strain>
    </source>
</reference>
<keyword evidence="11" id="KW-0472">Membrane</keyword>
<evidence type="ECO:0000256" key="8">
    <source>
        <dbReference type="ARBA" id="ARBA00022741"/>
    </source>
</evidence>
<dbReference type="SMART" id="SM00365">
    <property type="entry name" value="LRR_SD22"/>
    <property type="match status" value="8"/>
</dbReference>
<dbReference type="GO" id="GO:0004674">
    <property type="term" value="F:protein serine/threonine kinase activity"/>
    <property type="evidence" value="ECO:0007669"/>
    <property type="project" value="UniProtKB-KW"/>
</dbReference>
<keyword evidence="17" id="KW-1185">Reference proteome</keyword>
<feature type="signal peptide" evidence="14">
    <location>
        <begin position="1"/>
        <end position="35"/>
    </location>
</feature>
<keyword evidence="8" id="KW-0547">Nucleotide-binding</keyword>
<evidence type="ECO:0000256" key="13">
    <source>
        <dbReference type="ARBA" id="ARBA00048679"/>
    </source>
</evidence>
<evidence type="ECO:0000256" key="1">
    <source>
        <dbReference type="ARBA" id="ARBA00004370"/>
    </source>
</evidence>
<gene>
    <name evidence="16" type="ORF">DENIS_0290</name>
</gene>
<dbReference type="InterPro" id="IPR051420">
    <property type="entry name" value="Ser_Thr_Kinases_DiverseReg"/>
</dbReference>
<evidence type="ECO:0000256" key="7">
    <source>
        <dbReference type="ARBA" id="ARBA00022737"/>
    </source>
</evidence>
<protein>
    <recommendedName>
        <fullName evidence="2">non-specific serine/threonine protein kinase</fullName>
        <ecNumber evidence="2">2.7.11.1</ecNumber>
    </recommendedName>
</protein>
<dbReference type="FunFam" id="3.80.10.10:FF:000095">
    <property type="entry name" value="LRR receptor-like serine/threonine-protein kinase GSO1"/>
    <property type="match status" value="2"/>
</dbReference>
<organism evidence="16 17">
    <name type="scientific">Desulfonema ishimotonii</name>
    <dbReference type="NCBI Taxonomy" id="45657"/>
    <lineage>
        <taxon>Bacteria</taxon>
        <taxon>Pseudomonadati</taxon>
        <taxon>Thermodesulfobacteriota</taxon>
        <taxon>Desulfobacteria</taxon>
        <taxon>Desulfobacterales</taxon>
        <taxon>Desulfococcaceae</taxon>
        <taxon>Desulfonema</taxon>
    </lineage>
</organism>
<evidence type="ECO:0000259" key="15">
    <source>
        <dbReference type="Pfam" id="PF23598"/>
    </source>
</evidence>
<keyword evidence="3" id="KW-0723">Serine/threonine-protein kinase</keyword>
<keyword evidence="5" id="KW-0808">Transferase</keyword>
<dbReference type="Pfam" id="PF00560">
    <property type="entry name" value="LRR_1"/>
    <property type="match status" value="2"/>
</dbReference>
<dbReference type="PANTHER" id="PTHR48005">
    <property type="entry name" value="LEUCINE RICH REPEAT KINASE 2"/>
    <property type="match status" value="1"/>
</dbReference>